<evidence type="ECO:0000313" key="1">
    <source>
        <dbReference type="EMBL" id="REC60798.1"/>
    </source>
</evidence>
<dbReference type="EMBL" id="QNVT01000020">
    <property type="protein sequence ID" value="REC60798.1"/>
    <property type="molecule type" value="Genomic_DNA"/>
</dbReference>
<reference evidence="2" key="1">
    <citation type="submission" date="2018-06" db="EMBL/GenBank/DDBJ databases">
        <authorList>
            <person name="Lum Nde A."/>
            <person name="Hugo C."/>
        </authorList>
    </citation>
    <scope>NUCLEOTIDE SEQUENCE [LARGE SCALE GENOMIC DNA]</scope>
    <source>
        <strain evidence="2">1_F178</strain>
    </source>
</reference>
<proteinExistence type="predicted"/>
<dbReference type="Proteomes" id="UP000256686">
    <property type="component" value="Unassembled WGS sequence"/>
</dbReference>
<evidence type="ECO:0000313" key="2">
    <source>
        <dbReference type="Proteomes" id="UP000256686"/>
    </source>
</evidence>
<comment type="caution">
    <text evidence="1">The sequence shown here is derived from an EMBL/GenBank/DDBJ whole genome shotgun (WGS) entry which is preliminary data.</text>
</comment>
<dbReference type="RefSeq" id="WP_115972231.1">
    <property type="nucleotide sequence ID" value="NZ_QNVT01000020.1"/>
</dbReference>
<accession>A0A3D9C527</accession>
<organism evidence="1 2">
    <name type="scientific">Chryseobacterium pennae</name>
    <dbReference type="NCBI Taxonomy" id="2258962"/>
    <lineage>
        <taxon>Bacteria</taxon>
        <taxon>Pseudomonadati</taxon>
        <taxon>Bacteroidota</taxon>
        <taxon>Flavobacteriia</taxon>
        <taxon>Flavobacteriales</taxon>
        <taxon>Weeksellaceae</taxon>
        <taxon>Chryseobacterium group</taxon>
        <taxon>Chryseobacterium</taxon>
    </lineage>
</organism>
<keyword evidence="2" id="KW-1185">Reference proteome</keyword>
<dbReference type="AlphaFoldDB" id="A0A3D9C527"/>
<protein>
    <submittedName>
        <fullName evidence="1">Uncharacterized protein</fullName>
    </submittedName>
</protein>
<name>A0A3D9C527_9FLAO</name>
<sequence>MSKKIDDNLIVLKFSNHQYFDLENDIYELNIFGNEVAKSIDLIKKYNLNTETVIVDEINELDFFVGNMDESPDWGDWNGNFSMTFERYSGQFSEKTQEDWENELMFLIGDQVRTKAFQSVIDVKFRSAKFEQTKKMIIENQIEPKIQDNLILLLNKIQNLDDGEFYHTFMNR</sequence>
<gene>
    <name evidence="1" type="ORF">DRF65_18500</name>
</gene>